<dbReference type="RefSeq" id="WP_121919874.1">
    <property type="nucleotide sequence ID" value="NZ_CP034145.1"/>
</dbReference>
<dbReference type="OrthoDB" id="335831at2157"/>
<organism evidence="2 3">
    <name type="scientific">Haloplanus aerogenes</name>
    <dbReference type="NCBI Taxonomy" id="660522"/>
    <lineage>
        <taxon>Archaea</taxon>
        <taxon>Methanobacteriati</taxon>
        <taxon>Methanobacteriota</taxon>
        <taxon>Stenosarchaea group</taxon>
        <taxon>Halobacteria</taxon>
        <taxon>Halobacteriales</taxon>
        <taxon>Haloferacaceae</taxon>
        <taxon>Haloplanus</taxon>
    </lineage>
</organism>
<evidence type="ECO:0000313" key="2">
    <source>
        <dbReference type="EMBL" id="RMB23978.1"/>
    </source>
</evidence>
<dbReference type="Proteomes" id="UP000277326">
    <property type="component" value="Unassembled WGS sequence"/>
</dbReference>
<evidence type="ECO:0008006" key="5">
    <source>
        <dbReference type="Google" id="ProtNLM"/>
    </source>
</evidence>
<sequence length="61" mass="6532">MTEDHPTGTGSNPSRPHDCYRCGATIAPGHVYGALDLLDADGDLRVLLCRSCSAELREFLG</sequence>
<evidence type="ECO:0000313" key="4">
    <source>
        <dbReference type="Proteomes" id="UP000282007"/>
    </source>
</evidence>
<proteinExistence type="predicted"/>
<gene>
    <name evidence="2" type="ORF">ATH50_1210</name>
    <name evidence="1" type="ORF">DU502_02865</name>
</gene>
<reference evidence="2" key="3">
    <citation type="submission" date="2018-10" db="EMBL/GenBank/DDBJ databases">
        <authorList>
            <person name="Whitman W."/>
            <person name="Huntemann M."/>
            <person name="Clum A."/>
            <person name="Pillay M."/>
            <person name="Palaniappan K."/>
            <person name="Varghese N."/>
            <person name="Mikhailova N."/>
            <person name="Stamatis D."/>
            <person name="Reddy T."/>
            <person name="Daum C."/>
            <person name="Shapiro N."/>
            <person name="Ivanova N."/>
            <person name="Kyrpides N."/>
            <person name="Woyke T."/>
        </authorList>
    </citation>
    <scope>NUCLEOTIDE SEQUENCE</scope>
    <source>
        <strain evidence="2">CGMCC 1.10124</strain>
    </source>
</reference>
<accession>A0A3M0DQF3</accession>
<name>A0A3M0DQF3_9EURY</name>
<dbReference type="Proteomes" id="UP000282007">
    <property type="component" value="Chromosome"/>
</dbReference>
<evidence type="ECO:0000313" key="1">
    <source>
        <dbReference type="EMBL" id="AZH24382.1"/>
    </source>
</evidence>
<dbReference type="EMBL" id="REFS01000002">
    <property type="protein sequence ID" value="RMB23978.1"/>
    <property type="molecule type" value="Genomic_DNA"/>
</dbReference>
<keyword evidence="4" id="KW-1185">Reference proteome</keyword>
<evidence type="ECO:0000313" key="3">
    <source>
        <dbReference type="Proteomes" id="UP000277326"/>
    </source>
</evidence>
<protein>
    <recommendedName>
        <fullName evidence="5">Small CPxCG-related zinc finger protein</fullName>
    </recommendedName>
</protein>
<dbReference type="EMBL" id="CP034145">
    <property type="protein sequence ID" value="AZH24382.1"/>
    <property type="molecule type" value="Genomic_DNA"/>
</dbReference>
<dbReference type="KEGG" id="haer:DU502_02865"/>
<dbReference type="AlphaFoldDB" id="A0A3M0DQF3"/>
<reference evidence="2 3" key="1">
    <citation type="journal article" date="2015" name="Stand. Genomic Sci.">
        <title>Genomic Encyclopedia of Bacterial and Archaeal Type Strains, Phase III: the genomes of soil and plant-associated and newly described type strains.</title>
        <authorList>
            <person name="Whitman W.B."/>
            <person name="Woyke T."/>
            <person name="Klenk H.P."/>
            <person name="Zhou Y."/>
            <person name="Lilburn T.G."/>
            <person name="Beck B.J."/>
            <person name="De Vos P."/>
            <person name="Vandamme P."/>
            <person name="Eisen J.A."/>
            <person name="Garrity G."/>
            <person name="Hugenholtz P."/>
            <person name="Kyrpides N.C."/>
        </authorList>
    </citation>
    <scope>NUCLEOTIDE SEQUENCE [LARGE SCALE GENOMIC DNA]</scope>
    <source>
        <strain evidence="2 3">CGMCC 1.10124</strain>
    </source>
</reference>
<dbReference type="GeneID" id="38470193"/>
<reference evidence="1 4" key="2">
    <citation type="submission" date="2018-07" db="EMBL/GenBank/DDBJ databases">
        <title>Genome sequences of Haloplanus aerogenes JCM 16430T.</title>
        <authorList>
            <person name="Kim Y.B."/>
            <person name="Roh S.W."/>
        </authorList>
    </citation>
    <scope>NUCLEOTIDE SEQUENCE [LARGE SCALE GENOMIC DNA]</scope>
    <source>
        <strain evidence="1 4">JCM 16430</strain>
    </source>
</reference>